<protein>
    <recommendedName>
        <fullName evidence="2">Transposase IS701-like DDE domain-containing protein</fullName>
    </recommendedName>
</protein>
<comment type="caution">
    <text evidence="1">The sequence shown here is derived from an EMBL/GenBank/DDBJ whole genome shotgun (WGS) entry which is preliminary data.</text>
</comment>
<evidence type="ECO:0000313" key="1">
    <source>
        <dbReference type="EMBL" id="KAA6314712.1"/>
    </source>
</evidence>
<name>A0A5J4PZY9_9ZZZZ</name>
<proteinExistence type="predicted"/>
<accession>A0A5J4PZY9</accession>
<evidence type="ECO:0008006" key="2">
    <source>
        <dbReference type="Google" id="ProtNLM"/>
    </source>
</evidence>
<dbReference type="AlphaFoldDB" id="A0A5J4PZY9"/>
<dbReference type="EMBL" id="SNRY01005534">
    <property type="protein sequence ID" value="KAA6314712.1"/>
    <property type="molecule type" value="Genomic_DNA"/>
</dbReference>
<sequence length="84" mass="9889">MIREMIAGQITNQVKFSYILADSWFASNENMKFICKKRKTFLFEVKDNRLIVTDKQERDKGHFIRIDQAILPDGATIQVWLNLP</sequence>
<reference evidence="1" key="1">
    <citation type="submission" date="2019-03" db="EMBL/GenBank/DDBJ databases">
        <title>Single cell metagenomics reveals metabolic interactions within the superorganism composed of flagellate Streblomastix strix and complex community of Bacteroidetes bacteria on its surface.</title>
        <authorList>
            <person name="Treitli S.C."/>
            <person name="Kolisko M."/>
            <person name="Husnik F."/>
            <person name="Keeling P."/>
            <person name="Hampl V."/>
        </authorList>
    </citation>
    <scope>NUCLEOTIDE SEQUENCE</scope>
    <source>
        <strain evidence="1">STM</strain>
    </source>
</reference>
<gene>
    <name evidence="1" type="ORF">EZS27_034716</name>
</gene>
<organism evidence="1">
    <name type="scientific">termite gut metagenome</name>
    <dbReference type="NCBI Taxonomy" id="433724"/>
    <lineage>
        <taxon>unclassified sequences</taxon>
        <taxon>metagenomes</taxon>
        <taxon>organismal metagenomes</taxon>
    </lineage>
</organism>